<dbReference type="GO" id="GO:0004665">
    <property type="term" value="F:prephenate dehydrogenase (NADP+) activity"/>
    <property type="evidence" value="ECO:0007669"/>
    <property type="project" value="InterPro"/>
</dbReference>
<dbReference type="GO" id="GO:0008977">
    <property type="term" value="F:prephenate dehydrogenase (NAD+) activity"/>
    <property type="evidence" value="ECO:0007669"/>
    <property type="project" value="InterPro"/>
</dbReference>
<dbReference type="AlphaFoldDB" id="B6YX17"/>
<evidence type="ECO:0000256" key="1">
    <source>
        <dbReference type="ARBA" id="ARBA00023002"/>
    </source>
</evidence>
<dbReference type="STRING" id="523850.TON_1142"/>
<dbReference type="GeneID" id="7018164"/>
<name>B6YX17_THEON</name>
<feature type="domain" description="Prephenate/arogenate dehydrogenase" evidence="2">
    <location>
        <begin position="1"/>
        <end position="256"/>
    </location>
</feature>
<dbReference type="InterPro" id="IPR036291">
    <property type="entry name" value="NAD(P)-bd_dom_sf"/>
</dbReference>
<dbReference type="Gene3D" id="3.40.50.720">
    <property type="entry name" value="NAD(P)-binding Rossmann-like Domain"/>
    <property type="match status" value="1"/>
</dbReference>
<dbReference type="eggNOG" id="arCOG00245">
    <property type="taxonomic scope" value="Archaea"/>
</dbReference>
<keyword evidence="1" id="KW-0560">Oxidoreductase</keyword>
<dbReference type="PATRIC" id="fig|523850.10.peg.1150"/>
<evidence type="ECO:0000313" key="3">
    <source>
        <dbReference type="EMBL" id="ACJ16630.1"/>
    </source>
</evidence>
<dbReference type="PROSITE" id="PS51176">
    <property type="entry name" value="PDH_ADH"/>
    <property type="match status" value="1"/>
</dbReference>
<evidence type="ECO:0000259" key="2">
    <source>
        <dbReference type="PROSITE" id="PS51176"/>
    </source>
</evidence>
<dbReference type="PANTHER" id="PTHR21363">
    <property type="entry name" value="PREPHENATE DEHYDROGENASE"/>
    <property type="match status" value="1"/>
</dbReference>
<dbReference type="RefSeq" id="WP_012572102.1">
    <property type="nucleotide sequence ID" value="NC_011529.1"/>
</dbReference>
<dbReference type="HOGENOM" id="CLU_1084248_0_0_2"/>
<dbReference type="InterPro" id="IPR003099">
    <property type="entry name" value="Prephen_DH"/>
</dbReference>
<accession>B6YX17</accession>
<dbReference type="PANTHER" id="PTHR21363:SF0">
    <property type="entry name" value="PREPHENATE DEHYDROGENASE [NADP(+)]"/>
    <property type="match status" value="1"/>
</dbReference>
<dbReference type="Proteomes" id="UP000002727">
    <property type="component" value="Chromosome"/>
</dbReference>
<protein>
    <submittedName>
        <fullName evidence="3">Prephenate dehydrogenase</fullName>
    </submittedName>
</protein>
<gene>
    <name evidence="3" type="ordered locus">TON_1142</name>
</gene>
<proteinExistence type="predicted"/>
<organism evidence="3 4">
    <name type="scientific">Thermococcus onnurineus (strain NA1)</name>
    <dbReference type="NCBI Taxonomy" id="523850"/>
    <lineage>
        <taxon>Archaea</taxon>
        <taxon>Methanobacteriati</taxon>
        <taxon>Methanobacteriota</taxon>
        <taxon>Thermococci</taxon>
        <taxon>Thermococcales</taxon>
        <taxon>Thermococcaceae</taxon>
        <taxon>Thermococcus</taxon>
    </lineage>
</organism>
<sequence length="256" mass="29043">MRIGIVGYGKMGRLFRECLSGEHEVRVYSQHERMDFSSLRELYSWAEIIVLASSLSILPHQLKELSTLSKELGGTKVIFDIATFKADIVGLYRHFPREVKVASVHPMFGPGTASLRGRRFIVVPVPGREEDSKVVGELIKSLGGKVEFLEARTHDRIMGFVIGVPYFLGLSYLALSIERGLGRFGGTSHAFLETYGKAVLNDSPDFVEEVLKRSRGEIEEFLQFLREGKPNPSKLRKRLSEEEIKKAYERFYRALE</sequence>
<reference evidence="3 4" key="1">
    <citation type="journal article" date="2008" name="J. Bacteriol.">
        <title>The complete genome sequence of Thermococcus onnurineus NA1 reveals a mixed heterotrophic and carboxydotrophic metabolism.</title>
        <authorList>
            <person name="Lee H.S."/>
            <person name="Kang S.G."/>
            <person name="Bae S.S."/>
            <person name="Lim J.K."/>
            <person name="Cho Y."/>
            <person name="Kim Y.J."/>
            <person name="Jeon J.H."/>
            <person name="Cha S.S."/>
            <person name="Kwon K.K."/>
            <person name="Kim H.T."/>
            <person name="Park C.J."/>
            <person name="Lee H.W."/>
            <person name="Kim S.I."/>
            <person name="Chun J."/>
            <person name="Colwell R.R."/>
            <person name="Kim S.J."/>
            <person name="Lee J.H."/>
        </authorList>
    </citation>
    <scope>NUCLEOTIDE SEQUENCE [LARGE SCALE GENOMIC DNA]</scope>
    <source>
        <strain evidence="3 4">NA1</strain>
    </source>
</reference>
<dbReference type="GO" id="GO:0006571">
    <property type="term" value="P:tyrosine biosynthetic process"/>
    <property type="evidence" value="ECO:0007669"/>
    <property type="project" value="InterPro"/>
</dbReference>
<keyword evidence="4" id="KW-1185">Reference proteome</keyword>
<dbReference type="SUPFAM" id="SSF51735">
    <property type="entry name" value="NAD(P)-binding Rossmann-fold domains"/>
    <property type="match status" value="1"/>
</dbReference>
<dbReference type="InterPro" id="IPR050812">
    <property type="entry name" value="Preph/Arog_dehydrog"/>
</dbReference>
<dbReference type="EMBL" id="CP000855">
    <property type="protein sequence ID" value="ACJ16630.1"/>
    <property type="molecule type" value="Genomic_DNA"/>
</dbReference>
<dbReference type="KEGG" id="ton:TON_1142"/>
<dbReference type="GO" id="GO:0070403">
    <property type="term" value="F:NAD+ binding"/>
    <property type="evidence" value="ECO:0007669"/>
    <property type="project" value="TreeGrafter"/>
</dbReference>
<evidence type="ECO:0000313" key="4">
    <source>
        <dbReference type="Proteomes" id="UP000002727"/>
    </source>
</evidence>
<dbReference type="OrthoDB" id="24743at2157"/>